<name>A0A644VN37_9ZZZZ</name>
<dbReference type="Gene3D" id="1.10.45.10">
    <property type="entry name" value="Vanillyl-alcohol Oxidase, Chain A, domain 4"/>
    <property type="match status" value="1"/>
</dbReference>
<protein>
    <recommendedName>
        <fullName evidence="5">FAD-binding PCMH-type domain-containing protein</fullName>
    </recommendedName>
</protein>
<evidence type="ECO:0000256" key="3">
    <source>
        <dbReference type="ARBA" id="ARBA00022827"/>
    </source>
</evidence>
<keyword evidence="3" id="KW-0274">FAD</keyword>
<dbReference type="GO" id="GO:0071949">
    <property type="term" value="F:FAD binding"/>
    <property type="evidence" value="ECO:0007669"/>
    <property type="project" value="InterPro"/>
</dbReference>
<dbReference type="PANTHER" id="PTHR11748:SF119">
    <property type="entry name" value="D-2-HYDROXYGLUTARATE DEHYDROGENASE"/>
    <property type="match status" value="1"/>
</dbReference>
<dbReference type="InterPro" id="IPR016164">
    <property type="entry name" value="FAD-linked_Oxase-like_C"/>
</dbReference>
<dbReference type="GO" id="GO:0004458">
    <property type="term" value="F:D-lactate dehydrogenase (cytochrome) activity"/>
    <property type="evidence" value="ECO:0007669"/>
    <property type="project" value="TreeGrafter"/>
</dbReference>
<keyword evidence="2" id="KW-0285">Flavoprotein</keyword>
<dbReference type="InterPro" id="IPR006094">
    <property type="entry name" value="Oxid_FAD_bind_N"/>
</dbReference>
<dbReference type="Pfam" id="PF01565">
    <property type="entry name" value="FAD_binding_4"/>
    <property type="match status" value="1"/>
</dbReference>
<dbReference type="PANTHER" id="PTHR11748">
    <property type="entry name" value="D-LACTATE DEHYDROGENASE"/>
    <property type="match status" value="1"/>
</dbReference>
<evidence type="ECO:0000259" key="5">
    <source>
        <dbReference type="PROSITE" id="PS51387"/>
    </source>
</evidence>
<dbReference type="Gene3D" id="3.30.43.10">
    <property type="entry name" value="Uridine Diphospho-n-acetylenolpyruvylglucosamine Reductase, domain 2"/>
    <property type="match status" value="1"/>
</dbReference>
<dbReference type="GO" id="GO:0008720">
    <property type="term" value="F:D-lactate dehydrogenase (NAD+) activity"/>
    <property type="evidence" value="ECO:0007669"/>
    <property type="project" value="TreeGrafter"/>
</dbReference>
<organism evidence="6">
    <name type="scientific">bioreactor metagenome</name>
    <dbReference type="NCBI Taxonomy" id="1076179"/>
    <lineage>
        <taxon>unclassified sequences</taxon>
        <taxon>metagenomes</taxon>
        <taxon>ecological metagenomes</taxon>
    </lineage>
</organism>
<sequence>MTRNQHTIPFNQLKTTFSGDLYTDNIHLSIYATDASPYRQLPLAVAYPKDANDIKELIRFARKQKVSLIPRTAGTSLAGQVVGEGMIVDVSRYMSGIIELNIEEKWVKVQPGVILDELNKFLAPHGLFFGPETSTSNRCMIGGMVGNNACGAHSLIYGSTRDHLLSVKVLLSDGSEVVFESVSIGEFEEKCMDDKLENQIYRQLKEILSNPENQQEIREQYPDKQLRRRNTGYAIDILLDSAPFTPDAPDLNVAKLIAGSEGTLAFITEIKLNLVSLPPKIKGVMAAHFETLEDALEANLIALEFKPGAVEMMDRTILELTKDNISQQPNRFFLSGNPEAILIIEFARETKEEIEDICQQMEAKLRARDLGFHYPVIWGKDINRIWNLRKSGLGVLSNMKGDAKPVSLIEDTAVPVHNLSAYIAEFKQLLASYRLSCVYHAHVGTGELHLRPVLNLKLKEDVKIFRELGTKVALLVKKYKGSLSGEHGDGRLRGEFIPLMVGKKNYELLKQIKQTWDSDNIFNPGKITGTPPMDTSLRYEPGLPTREIETIFNFSSEMGYMRAVEKCNGSGDCRKTEITGGLMCPSYMASRDEQQTTRARANILREYLTHSTKQNPFDHEEIYKVLDLCLSCKGCKSECPSNVDMAKLKAEFLQHYHDANGVPLRTKLIANINGLNKIGSKLPALTNFILDKTVLPSLLGFTPERKLPLLANQTFSSWYKKHYPVLVKSAKLKKGKKVYLFNDEFTNHYDVELGQKTVKLLVALGYEVIIPEHVESGRAFISKGLIRKAKKIAEKNVRLLKDIVSKKTPLVGIEPSSILSFRDEYPDLVEASLRHEARQLASHTFLIDEFIVQEFKAGSIDAASFHEEEKNISLHCHCHQKAIASSQSTLDMLSIPKNYHVTEIPSGCCGMAGSFGYEKEHYELSQQIGELVLFKQVEQLPDNTLVVAQGTSCRSQIKDGTKREALHPVEVLYGALRK</sequence>
<dbReference type="PROSITE" id="PS51387">
    <property type="entry name" value="FAD_PCMH"/>
    <property type="match status" value="1"/>
</dbReference>
<dbReference type="SUPFAM" id="SSF56176">
    <property type="entry name" value="FAD-binding/transporter-associated domain-like"/>
    <property type="match status" value="1"/>
</dbReference>
<keyword evidence="4" id="KW-0560">Oxidoreductase</keyword>
<dbReference type="PROSITE" id="PS00198">
    <property type="entry name" value="4FE4S_FER_1"/>
    <property type="match status" value="1"/>
</dbReference>
<dbReference type="GO" id="GO:1903457">
    <property type="term" value="P:lactate catabolic process"/>
    <property type="evidence" value="ECO:0007669"/>
    <property type="project" value="TreeGrafter"/>
</dbReference>
<dbReference type="InterPro" id="IPR016167">
    <property type="entry name" value="FAD-bd_PCMH_sub1"/>
</dbReference>
<comment type="cofactor">
    <cofactor evidence="1">
        <name>FAD</name>
        <dbReference type="ChEBI" id="CHEBI:57692"/>
    </cofactor>
</comment>
<reference evidence="6" key="1">
    <citation type="submission" date="2019-08" db="EMBL/GenBank/DDBJ databases">
        <authorList>
            <person name="Kucharzyk K."/>
            <person name="Murdoch R.W."/>
            <person name="Higgins S."/>
            <person name="Loffler F."/>
        </authorList>
    </citation>
    <scope>NUCLEOTIDE SEQUENCE</scope>
</reference>
<evidence type="ECO:0000256" key="1">
    <source>
        <dbReference type="ARBA" id="ARBA00001974"/>
    </source>
</evidence>
<dbReference type="SUPFAM" id="SSF46548">
    <property type="entry name" value="alpha-helical ferredoxin"/>
    <property type="match status" value="1"/>
</dbReference>
<dbReference type="Gene3D" id="3.30.465.10">
    <property type="match status" value="1"/>
</dbReference>
<accession>A0A644VN37</accession>
<evidence type="ECO:0000313" key="6">
    <source>
        <dbReference type="EMBL" id="MPL92715.1"/>
    </source>
</evidence>
<dbReference type="InterPro" id="IPR036318">
    <property type="entry name" value="FAD-bd_PCMH-like_sf"/>
</dbReference>
<feature type="domain" description="FAD-binding PCMH-type" evidence="5">
    <location>
        <begin position="38"/>
        <end position="277"/>
    </location>
</feature>
<gene>
    <name evidence="6" type="ORF">SDC9_38828</name>
</gene>
<dbReference type="EMBL" id="VSSQ01000367">
    <property type="protein sequence ID" value="MPL92715.1"/>
    <property type="molecule type" value="Genomic_DNA"/>
</dbReference>
<dbReference type="SUPFAM" id="SSF55103">
    <property type="entry name" value="FAD-linked oxidases, C-terminal domain"/>
    <property type="match status" value="1"/>
</dbReference>
<dbReference type="InterPro" id="IPR016171">
    <property type="entry name" value="Vanillyl_alc_oxidase_C-sub2"/>
</dbReference>
<dbReference type="InterPro" id="IPR004113">
    <property type="entry name" value="FAD-bd_oxidored_4_C"/>
</dbReference>
<evidence type="ECO:0000256" key="4">
    <source>
        <dbReference type="ARBA" id="ARBA00023002"/>
    </source>
</evidence>
<dbReference type="AlphaFoldDB" id="A0A644VN37"/>
<dbReference type="Pfam" id="PF13534">
    <property type="entry name" value="Fer4_17"/>
    <property type="match status" value="1"/>
</dbReference>
<comment type="caution">
    <text evidence="6">The sequence shown here is derived from an EMBL/GenBank/DDBJ whole genome shotgun (WGS) entry which is preliminary data.</text>
</comment>
<dbReference type="InterPro" id="IPR016169">
    <property type="entry name" value="FAD-bd_PCMH_sub2"/>
</dbReference>
<evidence type="ECO:0000256" key="2">
    <source>
        <dbReference type="ARBA" id="ARBA00022630"/>
    </source>
</evidence>
<dbReference type="Gene3D" id="3.30.70.2740">
    <property type="match status" value="1"/>
</dbReference>
<dbReference type="InterPro" id="IPR017900">
    <property type="entry name" value="4Fe4S_Fe_S_CS"/>
</dbReference>
<dbReference type="Pfam" id="PF02913">
    <property type="entry name" value="FAD-oxidase_C"/>
    <property type="match status" value="1"/>
</dbReference>
<dbReference type="InterPro" id="IPR016166">
    <property type="entry name" value="FAD-bd_PCMH"/>
</dbReference>
<proteinExistence type="predicted"/>